<accession>A0AAW2BFZ0</accession>
<name>A0AAW2BFZ0_9ROSI</name>
<gene>
    <name evidence="2" type="ORF">SO802_033983</name>
</gene>
<sequence>MHPDCEFVIQQAWNHTVNTGSPMYRLFEKIKNCRNALVRWSKATFGQSKNNLQEKHRILEELIKEHTVAHLEEIRRVKDEINTILYHDELHWRQRSRSIWMKAGDKNTKFFHQRASQRLRKNNISGIFDGGGVWHESEEGIARAAESYFHELFTSANPSDMNNVLNSVDRVVTPETNQSVLQNYTVEEVHRALFQMHPSKSPGSNGMSPFFFQKFWHIVGVDVTNAVLSVLQSGRMLQKMNFTHIVLVPKKNEPMYMSDFRPSSLENVVARIISKVITNRLKMILPNIISDAQSAFISARLITDNTIVAFEVLHRMRNKRSGKKGQMAVKLDISKAYDRMEWSFLRQMMLKLGFDGRWVNFAMETVCTASYSILINGEPRGFVQPSQGIKQGDPLSPYLFLLCAEGLFGMIRRAVENREIHGVLSCPNGVCISHLLFADDSFLFCEALIEECQRLMDIIGRYEAASGQAINRQKTSLFFSRNTREEAYSTTDCHRYYRTSPTNSELHCRCPAQWTAAFSEN</sequence>
<dbReference type="InterPro" id="IPR052343">
    <property type="entry name" value="Retrotransposon-Effector_Assoc"/>
</dbReference>
<dbReference type="InterPro" id="IPR043502">
    <property type="entry name" value="DNA/RNA_pol_sf"/>
</dbReference>
<keyword evidence="3" id="KW-1185">Reference proteome</keyword>
<dbReference type="Pfam" id="PF00078">
    <property type="entry name" value="RVT_1"/>
    <property type="match status" value="1"/>
</dbReference>
<dbReference type="PROSITE" id="PS50878">
    <property type="entry name" value="RT_POL"/>
    <property type="match status" value="1"/>
</dbReference>
<evidence type="ECO:0000313" key="3">
    <source>
        <dbReference type="Proteomes" id="UP001459277"/>
    </source>
</evidence>
<protein>
    <recommendedName>
        <fullName evidence="1">Reverse transcriptase domain-containing protein</fullName>
    </recommendedName>
</protein>
<evidence type="ECO:0000313" key="2">
    <source>
        <dbReference type="EMBL" id="KAK9984458.1"/>
    </source>
</evidence>
<reference evidence="2 3" key="1">
    <citation type="submission" date="2024-01" db="EMBL/GenBank/DDBJ databases">
        <title>A telomere-to-telomere, gap-free genome of sweet tea (Lithocarpus litseifolius).</title>
        <authorList>
            <person name="Zhou J."/>
        </authorList>
    </citation>
    <scope>NUCLEOTIDE SEQUENCE [LARGE SCALE GENOMIC DNA]</scope>
    <source>
        <strain evidence="2">Zhou-2022a</strain>
        <tissue evidence="2">Leaf</tissue>
    </source>
</reference>
<dbReference type="PANTHER" id="PTHR46890">
    <property type="entry name" value="NON-LTR RETROLELEMENT REVERSE TRANSCRIPTASE-LIKE PROTEIN-RELATED"/>
    <property type="match status" value="1"/>
</dbReference>
<dbReference type="Proteomes" id="UP001459277">
    <property type="component" value="Unassembled WGS sequence"/>
</dbReference>
<dbReference type="AlphaFoldDB" id="A0AAW2BFZ0"/>
<proteinExistence type="predicted"/>
<feature type="domain" description="Reverse transcriptase" evidence="1">
    <location>
        <begin position="229"/>
        <end position="519"/>
    </location>
</feature>
<dbReference type="CDD" id="cd01650">
    <property type="entry name" value="RT_nLTR_like"/>
    <property type="match status" value="1"/>
</dbReference>
<dbReference type="PANTHER" id="PTHR46890:SF48">
    <property type="entry name" value="RNA-DIRECTED DNA POLYMERASE"/>
    <property type="match status" value="1"/>
</dbReference>
<comment type="caution">
    <text evidence="2">The sequence shown here is derived from an EMBL/GenBank/DDBJ whole genome shotgun (WGS) entry which is preliminary data.</text>
</comment>
<evidence type="ECO:0000259" key="1">
    <source>
        <dbReference type="PROSITE" id="PS50878"/>
    </source>
</evidence>
<dbReference type="InterPro" id="IPR000477">
    <property type="entry name" value="RT_dom"/>
</dbReference>
<dbReference type="EMBL" id="JAZDWU010000012">
    <property type="protein sequence ID" value="KAK9984458.1"/>
    <property type="molecule type" value="Genomic_DNA"/>
</dbReference>
<organism evidence="2 3">
    <name type="scientific">Lithocarpus litseifolius</name>
    <dbReference type="NCBI Taxonomy" id="425828"/>
    <lineage>
        <taxon>Eukaryota</taxon>
        <taxon>Viridiplantae</taxon>
        <taxon>Streptophyta</taxon>
        <taxon>Embryophyta</taxon>
        <taxon>Tracheophyta</taxon>
        <taxon>Spermatophyta</taxon>
        <taxon>Magnoliopsida</taxon>
        <taxon>eudicotyledons</taxon>
        <taxon>Gunneridae</taxon>
        <taxon>Pentapetalae</taxon>
        <taxon>rosids</taxon>
        <taxon>fabids</taxon>
        <taxon>Fagales</taxon>
        <taxon>Fagaceae</taxon>
        <taxon>Lithocarpus</taxon>
    </lineage>
</organism>
<dbReference type="SUPFAM" id="SSF56672">
    <property type="entry name" value="DNA/RNA polymerases"/>
    <property type="match status" value="1"/>
</dbReference>